<feature type="domain" description="ABC transporter" evidence="4">
    <location>
        <begin position="4"/>
        <end position="254"/>
    </location>
</feature>
<evidence type="ECO:0000256" key="2">
    <source>
        <dbReference type="ARBA" id="ARBA00022741"/>
    </source>
</evidence>
<dbReference type="Pfam" id="PF08352">
    <property type="entry name" value="oligo_HPY"/>
    <property type="match status" value="1"/>
</dbReference>
<dbReference type="EMBL" id="DTFF01000063">
    <property type="protein sequence ID" value="HGI88161.1"/>
    <property type="molecule type" value="Genomic_DNA"/>
</dbReference>
<dbReference type="SUPFAM" id="SSF52540">
    <property type="entry name" value="P-loop containing nucleoside triphosphate hydrolases"/>
    <property type="match status" value="1"/>
</dbReference>
<keyword evidence="2" id="KW-0547">Nucleotide-binding</keyword>
<dbReference type="Gene3D" id="3.40.50.300">
    <property type="entry name" value="P-loop containing nucleotide triphosphate hydrolases"/>
    <property type="match status" value="1"/>
</dbReference>
<reference evidence="5" key="1">
    <citation type="journal article" date="2020" name="mSystems">
        <title>Genome- and Community-Level Interaction Insights into Carbon Utilization and Element Cycling Functions of Hydrothermarchaeota in Hydrothermal Sediment.</title>
        <authorList>
            <person name="Zhou Z."/>
            <person name="Liu Y."/>
            <person name="Xu W."/>
            <person name="Pan J."/>
            <person name="Luo Z.H."/>
            <person name="Li M."/>
        </authorList>
    </citation>
    <scope>NUCLEOTIDE SEQUENCE [LARGE SCALE GENOMIC DNA]</scope>
    <source>
        <strain evidence="5">SpSt-732</strain>
    </source>
</reference>
<dbReference type="InterPro" id="IPR017871">
    <property type="entry name" value="ABC_transporter-like_CS"/>
</dbReference>
<keyword evidence="3 5" id="KW-0067">ATP-binding</keyword>
<dbReference type="GO" id="GO:0016887">
    <property type="term" value="F:ATP hydrolysis activity"/>
    <property type="evidence" value="ECO:0007669"/>
    <property type="project" value="InterPro"/>
</dbReference>
<dbReference type="CDD" id="cd03257">
    <property type="entry name" value="ABC_NikE_OppD_transporters"/>
    <property type="match status" value="1"/>
</dbReference>
<evidence type="ECO:0000313" key="5">
    <source>
        <dbReference type="EMBL" id="HGI88161.1"/>
    </source>
</evidence>
<evidence type="ECO:0000259" key="4">
    <source>
        <dbReference type="PROSITE" id="PS50893"/>
    </source>
</evidence>
<dbReference type="PANTHER" id="PTHR43230">
    <property type="entry name" value="ABC-TYPE DIPEPTIDE/OLIGOPEPTIDE TRANSPORT SYSTEM, ATPASE COMPONENT"/>
    <property type="match status" value="1"/>
</dbReference>
<name>A0A7C4BCQ2_9CREN</name>
<organism evidence="5">
    <name type="scientific">Ignisphaera aggregans</name>
    <dbReference type="NCBI Taxonomy" id="334771"/>
    <lineage>
        <taxon>Archaea</taxon>
        <taxon>Thermoproteota</taxon>
        <taxon>Thermoprotei</taxon>
        <taxon>Desulfurococcales</taxon>
        <taxon>Desulfurococcaceae</taxon>
        <taxon>Ignisphaera</taxon>
    </lineage>
</organism>
<proteinExistence type="predicted"/>
<dbReference type="GO" id="GO:0005524">
    <property type="term" value="F:ATP binding"/>
    <property type="evidence" value="ECO:0007669"/>
    <property type="project" value="UniProtKB-KW"/>
</dbReference>
<dbReference type="Pfam" id="PF00005">
    <property type="entry name" value="ABC_tran"/>
    <property type="match status" value="1"/>
</dbReference>
<accession>A0A7C4BCQ2</accession>
<evidence type="ECO:0000256" key="1">
    <source>
        <dbReference type="ARBA" id="ARBA00022448"/>
    </source>
</evidence>
<evidence type="ECO:0000256" key="3">
    <source>
        <dbReference type="ARBA" id="ARBA00022840"/>
    </source>
</evidence>
<dbReference type="PROSITE" id="PS50893">
    <property type="entry name" value="ABC_TRANSPORTER_2"/>
    <property type="match status" value="1"/>
</dbReference>
<gene>
    <name evidence="5" type="ORF">ENV14_07250</name>
</gene>
<dbReference type="InterPro" id="IPR027417">
    <property type="entry name" value="P-loop_NTPase"/>
</dbReference>
<comment type="caution">
    <text evidence="5">The sequence shown here is derived from an EMBL/GenBank/DDBJ whole genome shotgun (WGS) entry which is preliminary data.</text>
</comment>
<dbReference type="InterPro" id="IPR003439">
    <property type="entry name" value="ABC_transporter-like_ATP-bd"/>
</dbReference>
<sequence>MPLLEVKNLTKVYRIGLLGRRTIVAVNNVSFSVREGEIVSLVGESGSGKTTTARIILRLLKPTEGSVTFMGRDIWRDLRSRRDLKWYWRNVNGIFQDPFSSINPTHRIKDVFLRVFNLFEERYDSGTKLKMIREALQSVGLIPEEVLDRRPFELSGGMRQRILIARVFLVKPKLVLADEPTSMIDATLRLGVLNLFQKLREELKTSVIFITHDLGLATFVSDRVLIMYRGEVVEEGAPEEIMKNPRHEYTRRLLESVPKLYTSWFRQT</sequence>
<dbReference type="AlphaFoldDB" id="A0A7C4BCQ2"/>
<keyword evidence="1" id="KW-0813">Transport</keyword>
<dbReference type="PANTHER" id="PTHR43230:SF3">
    <property type="entry name" value="ABC-TYPE DIPEPTIDE_OLIGOPEPTIDE TRANSPORT SYSTEM, ATPASE COMPONENT"/>
    <property type="match status" value="1"/>
</dbReference>
<dbReference type="GO" id="GO:0015833">
    <property type="term" value="P:peptide transport"/>
    <property type="evidence" value="ECO:0007669"/>
    <property type="project" value="InterPro"/>
</dbReference>
<protein>
    <submittedName>
        <fullName evidence="5">ABC transporter ATP-binding protein</fullName>
    </submittedName>
</protein>
<dbReference type="InterPro" id="IPR013563">
    <property type="entry name" value="Oligopep_ABC_C"/>
</dbReference>
<dbReference type="PROSITE" id="PS00211">
    <property type="entry name" value="ABC_TRANSPORTER_1"/>
    <property type="match status" value="1"/>
</dbReference>
<dbReference type="InterPro" id="IPR003593">
    <property type="entry name" value="AAA+_ATPase"/>
</dbReference>
<dbReference type="SMART" id="SM00382">
    <property type="entry name" value="AAA"/>
    <property type="match status" value="1"/>
</dbReference>